<evidence type="ECO:0000313" key="2">
    <source>
        <dbReference type="EMBL" id="MED4400239.1"/>
    </source>
</evidence>
<keyword evidence="3" id="KW-1185">Reference proteome</keyword>
<name>A0ABU6NVI0_9BACI</name>
<dbReference type="Proteomes" id="UP001342826">
    <property type="component" value="Unassembled WGS sequence"/>
</dbReference>
<protein>
    <recommendedName>
        <fullName evidence="4">TMhelix containing protein</fullName>
    </recommendedName>
</protein>
<feature type="transmembrane region" description="Helical" evidence="1">
    <location>
        <begin position="6"/>
        <end position="25"/>
    </location>
</feature>
<keyword evidence="1" id="KW-0812">Transmembrane</keyword>
<keyword evidence="1" id="KW-0472">Membrane</keyword>
<evidence type="ECO:0000256" key="1">
    <source>
        <dbReference type="SAM" id="Phobius"/>
    </source>
</evidence>
<organism evidence="2 3">
    <name type="scientific">Metabacillus fastidiosus</name>
    <dbReference type="NCBI Taxonomy" id="1458"/>
    <lineage>
        <taxon>Bacteria</taxon>
        <taxon>Bacillati</taxon>
        <taxon>Bacillota</taxon>
        <taxon>Bacilli</taxon>
        <taxon>Bacillales</taxon>
        <taxon>Bacillaceae</taxon>
        <taxon>Metabacillus</taxon>
    </lineage>
</organism>
<dbReference type="RefSeq" id="WP_066227708.1">
    <property type="nucleotide sequence ID" value="NZ_JARTFQ010000005.1"/>
</dbReference>
<dbReference type="GeneID" id="301140578"/>
<accession>A0ABU6NVI0</accession>
<sequence>MEWYWYLLITWVVCFGLTLAYIINSEKKKDEDKNSKVMIVIISFVLSFFVPLWFIYFVGTVVKSIYAALDEQKYAGFK</sequence>
<keyword evidence="1" id="KW-1133">Transmembrane helix</keyword>
<reference evidence="2 3" key="1">
    <citation type="submission" date="2023-03" db="EMBL/GenBank/DDBJ databases">
        <title>Bacillus Genome Sequencing.</title>
        <authorList>
            <person name="Dunlap C."/>
        </authorList>
    </citation>
    <scope>NUCLEOTIDE SEQUENCE [LARGE SCALE GENOMIC DNA]</scope>
    <source>
        <strain evidence="2 3">NRS-1717</strain>
    </source>
</reference>
<dbReference type="EMBL" id="JARTFS010000001">
    <property type="protein sequence ID" value="MED4400239.1"/>
    <property type="molecule type" value="Genomic_DNA"/>
</dbReference>
<comment type="caution">
    <text evidence="2">The sequence shown here is derived from an EMBL/GenBank/DDBJ whole genome shotgun (WGS) entry which is preliminary data.</text>
</comment>
<feature type="transmembrane region" description="Helical" evidence="1">
    <location>
        <begin position="37"/>
        <end position="56"/>
    </location>
</feature>
<evidence type="ECO:0008006" key="4">
    <source>
        <dbReference type="Google" id="ProtNLM"/>
    </source>
</evidence>
<gene>
    <name evidence="2" type="ORF">P9271_02555</name>
</gene>
<evidence type="ECO:0000313" key="3">
    <source>
        <dbReference type="Proteomes" id="UP001342826"/>
    </source>
</evidence>
<proteinExistence type="predicted"/>